<dbReference type="SUPFAM" id="SSF51658">
    <property type="entry name" value="Xylose isomerase-like"/>
    <property type="match status" value="1"/>
</dbReference>
<dbReference type="Proteomes" id="UP000662814">
    <property type="component" value="Chromosome"/>
</dbReference>
<dbReference type="Gene3D" id="3.20.20.150">
    <property type="entry name" value="Divalent-metal-dependent TIM barrel enzymes"/>
    <property type="match status" value="1"/>
</dbReference>
<protein>
    <submittedName>
        <fullName evidence="3">Sugar phosphate isomerase/epimerase</fullName>
    </submittedName>
</protein>
<dbReference type="PANTHER" id="PTHR12110:SF41">
    <property type="entry name" value="INOSOSE DEHYDRATASE"/>
    <property type="match status" value="1"/>
</dbReference>
<organism evidence="3 4">
    <name type="scientific">Paramicrobacterium chengjingii</name>
    <dbReference type="NCBI Taxonomy" id="2769067"/>
    <lineage>
        <taxon>Bacteria</taxon>
        <taxon>Bacillati</taxon>
        <taxon>Actinomycetota</taxon>
        <taxon>Actinomycetes</taxon>
        <taxon>Micrococcales</taxon>
        <taxon>Microbacteriaceae</taxon>
        <taxon>Paramicrobacterium</taxon>
    </lineage>
</organism>
<dbReference type="PANTHER" id="PTHR12110">
    <property type="entry name" value="HYDROXYPYRUVATE ISOMERASE"/>
    <property type="match status" value="1"/>
</dbReference>
<evidence type="ECO:0000256" key="1">
    <source>
        <dbReference type="ARBA" id="ARBA00023277"/>
    </source>
</evidence>
<feature type="domain" description="Xylose isomerase-like TIM barrel" evidence="2">
    <location>
        <begin position="64"/>
        <end position="206"/>
    </location>
</feature>
<dbReference type="Pfam" id="PF01261">
    <property type="entry name" value="AP_endonuc_2"/>
    <property type="match status" value="1"/>
</dbReference>
<evidence type="ECO:0000259" key="2">
    <source>
        <dbReference type="Pfam" id="PF01261"/>
    </source>
</evidence>
<dbReference type="InterPro" id="IPR036237">
    <property type="entry name" value="Xyl_isomerase-like_sf"/>
</dbReference>
<dbReference type="InterPro" id="IPR013022">
    <property type="entry name" value="Xyl_isomerase-like_TIM-brl"/>
</dbReference>
<keyword evidence="3" id="KW-0413">Isomerase</keyword>
<dbReference type="GO" id="GO:0016853">
    <property type="term" value="F:isomerase activity"/>
    <property type="evidence" value="ECO:0007669"/>
    <property type="project" value="UniProtKB-KW"/>
</dbReference>
<evidence type="ECO:0000313" key="4">
    <source>
        <dbReference type="Proteomes" id="UP000662814"/>
    </source>
</evidence>
<name>A0ABX6YN89_9MICO</name>
<evidence type="ECO:0000313" key="3">
    <source>
        <dbReference type="EMBL" id="QPZ40150.1"/>
    </source>
</evidence>
<keyword evidence="1" id="KW-0119">Carbohydrate metabolism</keyword>
<keyword evidence="4" id="KW-1185">Reference proteome</keyword>
<proteinExistence type="predicted"/>
<dbReference type="EMBL" id="CP061169">
    <property type="protein sequence ID" value="QPZ40150.1"/>
    <property type="molecule type" value="Genomic_DNA"/>
</dbReference>
<accession>A0ABX6YN89</accession>
<sequence>MQLYTVREAIAEDLPGTLRRLADAGFSRVEPFAFTNFPELAGALTSTGLATPTTHQGFIADGNIADVASAAASMGISTVIDPFVAPEKWTTAEDVSETARRLNEAAQIAAEHGITVGYHNHAHEIENTIDGVTALEYFAGLLDPAVVLEVDTYWVAVGGADPVELLGRLGDRVVAIHVKDGPGTAETKDQVAVGSGSLDIPAILAAAPNALRVIELDDSRGDRFEAVVDSLAYLTSLENGASA</sequence>
<reference evidence="3 4" key="1">
    <citation type="submission" date="2020-12" db="EMBL/GenBank/DDBJ databases">
        <title>Microbacterium sp. HY060.</title>
        <authorList>
            <person name="Zhou J."/>
        </authorList>
    </citation>
    <scope>NUCLEOTIDE SEQUENCE [LARGE SCALE GENOMIC DNA]</scope>
    <source>
        <strain evidence="3 4">HY60</strain>
    </source>
</reference>
<dbReference type="InterPro" id="IPR050312">
    <property type="entry name" value="IolE/XylAMocC-like"/>
</dbReference>
<gene>
    <name evidence="3" type="ORF">HCR76_02900</name>
</gene>